<dbReference type="InterPro" id="IPR011991">
    <property type="entry name" value="ArsR-like_HTH"/>
</dbReference>
<dbReference type="RefSeq" id="WP_166953808.1">
    <property type="nucleotide sequence ID" value="NZ_JAASQI010000006.1"/>
</dbReference>
<comment type="caution">
    <text evidence="2">The sequence shown here is derived from an EMBL/GenBank/DDBJ whole genome shotgun (WGS) entry which is preliminary data.</text>
</comment>
<dbReference type="Gene3D" id="1.10.10.10">
    <property type="entry name" value="Winged helix-like DNA-binding domain superfamily/Winged helix DNA-binding domain"/>
    <property type="match status" value="1"/>
</dbReference>
<evidence type="ECO:0000313" key="3">
    <source>
        <dbReference type="Proteomes" id="UP001429580"/>
    </source>
</evidence>
<protein>
    <submittedName>
        <fullName evidence="2">NBD/HSP70 family sugar kinase</fullName>
    </submittedName>
</protein>
<evidence type="ECO:0000256" key="1">
    <source>
        <dbReference type="ARBA" id="ARBA00006479"/>
    </source>
</evidence>
<keyword evidence="3" id="KW-1185">Reference proteome</keyword>
<comment type="similarity">
    <text evidence="1">Belongs to the ROK (NagC/XylR) family.</text>
</comment>
<reference evidence="2 3" key="1">
    <citation type="submission" date="2020-03" db="EMBL/GenBank/DDBJ databases">
        <title>Genomic Encyclopedia of Type Strains, Phase IV (KMG-IV): sequencing the most valuable type-strain genomes for metagenomic binning, comparative biology and taxonomic classification.</title>
        <authorList>
            <person name="Goeker M."/>
        </authorList>
    </citation>
    <scope>NUCLEOTIDE SEQUENCE [LARGE SCALE GENOMIC DNA]</scope>
    <source>
        <strain evidence="2 3">DSM 103870</strain>
    </source>
</reference>
<name>A0ABX0V328_9HYPH</name>
<sequence length="373" mass="40015">MADVQTLLSYSDRRFLQLLFMEKALSRKDVARRLDMTEASISRIASRLVAMGIVSESAEREGKLGQPVRTLTIAAGQIFSAGINFALNVVDVAIIDLAGTVVSMTRERIEQSSPTVAAEKANGILSHMIWQHGIDLDAIVGVGVSVPGNFAPDKESVFAHSLFLEYGDINIADVFGSVCGMPAVIENDGACAALGEYYFANGHRHRMLFKYHLGHGFNAGIVLDGRLYRGAYGNSGVTGVLFPYGKPRPTGTDLIETLAAVDIHLTDVADLESVPGNGRDTVERWLDRAAGQLAEAVRIATGFYDPSIIVIGGRLPRWLTQELTGRIAWETLAGPSRGLRVAPVVPSTLGPSSGAIGAACVPFFDRFFPNAII</sequence>
<organism evidence="2 3">
    <name type="scientific">Pseudochelatococcus lubricantis</name>
    <dbReference type="NCBI Taxonomy" id="1538102"/>
    <lineage>
        <taxon>Bacteria</taxon>
        <taxon>Pseudomonadati</taxon>
        <taxon>Pseudomonadota</taxon>
        <taxon>Alphaproteobacteria</taxon>
        <taxon>Hyphomicrobiales</taxon>
        <taxon>Chelatococcaceae</taxon>
        <taxon>Pseudochelatococcus</taxon>
    </lineage>
</organism>
<dbReference type="InterPro" id="IPR036390">
    <property type="entry name" value="WH_DNA-bd_sf"/>
</dbReference>
<dbReference type="Gene3D" id="3.30.420.40">
    <property type="match status" value="2"/>
</dbReference>
<dbReference type="CDD" id="cd23763">
    <property type="entry name" value="ASKHA_ATPase_ROK"/>
    <property type="match status" value="1"/>
</dbReference>
<dbReference type="CDD" id="cd00090">
    <property type="entry name" value="HTH_ARSR"/>
    <property type="match status" value="1"/>
</dbReference>
<dbReference type="SUPFAM" id="SSF46785">
    <property type="entry name" value="Winged helix' DNA-binding domain"/>
    <property type="match status" value="1"/>
</dbReference>
<dbReference type="InterPro" id="IPR043129">
    <property type="entry name" value="ATPase_NBD"/>
</dbReference>
<dbReference type="InterPro" id="IPR036388">
    <property type="entry name" value="WH-like_DNA-bd_sf"/>
</dbReference>
<gene>
    <name evidence="2" type="ORF">FHS82_002804</name>
</gene>
<dbReference type="PANTHER" id="PTHR18964:SF149">
    <property type="entry name" value="BIFUNCTIONAL UDP-N-ACETYLGLUCOSAMINE 2-EPIMERASE_N-ACETYLMANNOSAMINE KINASE"/>
    <property type="match status" value="1"/>
</dbReference>
<dbReference type="Proteomes" id="UP001429580">
    <property type="component" value="Unassembled WGS sequence"/>
</dbReference>
<dbReference type="EMBL" id="JAASQI010000006">
    <property type="protein sequence ID" value="NIJ58949.1"/>
    <property type="molecule type" value="Genomic_DNA"/>
</dbReference>
<keyword evidence="2" id="KW-0808">Transferase</keyword>
<keyword evidence="2" id="KW-0418">Kinase</keyword>
<proteinExistence type="inferred from homology"/>
<dbReference type="Pfam" id="PF00480">
    <property type="entry name" value="ROK"/>
    <property type="match status" value="1"/>
</dbReference>
<dbReference type="PANTHER" id="PTHR18964">
    <property type="entry name" value="ROK (REPRESSOR, ORF, KINASE) FAMILY"/>
    <property type="match status" value="1"/>
</dbReference>
<dbReference type="GO" id="GO:0016301">
    <property type="term" value="F:kinase activity"/>
    <property type="evidence" value="ECO:0007669"/>
    <property type="project" value="UniProtKB-KW"/>
</dbReference>
<dbReference type="SUPFAM" id="SSF53067">
    <property type="entry name" value="Actin-like ATPase domain"/>
    <property type="match status" value="1"/>
</dbReference>
<accession>A0ABX0V328</accession>
<evidence type="ECO:0000313" key="2">
    <source>
        <dbReference type="EMBL" id="NIJ58949.1"/>
    </source>
</evidence>
<dbReference type="InterPro" id="IPR000600">
    <property type="entry name" value="ROK"/>
</dbReference>